<proteinExistence type="predicted"/>
<evidence type="ECO:0000313" key="2">
    <source>
        <dbReference type="EMBL" id="ORX98194.1"/>
    </source>
</evidence>
<dbReference type="EMBL" id="MCFA01000220">
    <property type="protein sequence ID" value="ORX98194.1"/>
    <property type="molecule type" value="Genomic_DNA"/>
</dbReference>
<keyword evidence="1" id="KW-0812">Transmembrane</keyword>
<name>A0A1Y1YKR8_9PLEO</name>
<keyword evidence="1" id="KW-1133">Transmembrane helix</keyword>
<keyword evidence="1" id="KW-0472">Membrane</keyword>
<reference evidence="2 3" key="1">
    <citation type="submission" date="2016-07" db="EMBL/GenBank/DDBJ databases">
        <title>Pervasive Adenine N6-methylation of Active Genes in Fungi.</title>
        <authorList>
            <consortium name="DOE Joint Genome Institute"/>
            <person name="Mondo S.J."/>
            <person name="Dannebaum R.O."/>
            <person name="Kuo R.C."/>
            <person name="Labutti K."/>
            <person name="Haridas S."/>
            <person name="Kuo A."/>
            <person name="Salamov A."/>
            <person name="Ahrendt S.R."/>
            <person name="Lipzen A."/>
            <person name="Sullivan W."/>
            <person name="Andreopoulos W.B."/>
            <person name="Clum A."/>
            <person name="Lindquist E."/>
            <person name="Daum C."/>
            <person name="Ramamoorthy G.K."/>
            <person name="Gryganskyi A."/>
            <person name="Culley D."/>
            <person name="Magnuson J.K."/>
            <person name="James T.Y."/>
            <person name="O'Malley M.A."/>
            <person name="Stajich J.E."/>
            <person name="Spatafora J.W."/>
            <person name="Visel A."/>
            <person name="Grigoriev I.V."/>
        </authorList>
    </citation>
    <scope>NUCLEOTIDE SEQUENCE [LARGE SCALE GENOMIC DNA]</scope>
    <source>
        <strain evidence="2 3">CBS 115471</strain>
    </source>
</reference>
<feature type="transmembrane region" description="Helical" evidence="1">
    <location>
        <begin position="383"/>
        <end position="404"/>
    </location>
</feature>
<evidence type="ECO:0000313" key="3">
    <source>
        <dbReference type="Proteomes" id="UP000193144"/>
    </source>
</evidence>
<dbReference type="AlphaFoldDB" id="A0A1Y1YKR8"/>
<dbReference type="STRING" id="1231657.A0A1Y1YKR8"/>
<dbReference type="Proteomes" id="UP000193144">
    <property type="component" value="Unassembled WGS sequence"/>
</dbReference>
<sequence>MDGLRALADSNFETNAQFDDRHRRPDFDFIHVHLQNGIGTIDPRDTIPKDKIVDEMGPRHSLGNGSTSSPQLRLLEIRIGDPFPFYIDRQTFLELSRAIKIDAYILHLIVRNSYGFFQFPATPSSPQVTTLTSYYVSTVDYILIWSHNSKTMETKAMLLTRGASPRDTAKTAIFEQLGRYLHSFMSVYTTSYCPSSFLTLVVGTQLVHFLDRYILSQLMVIRQAEALTGHGDMVYAGVKLSETRITALSQRMGGCLTVLANIRRHLRISNAVLAHVSKTTQMGKFPDLEEVVSTLSNQVTWNEEYITYLLERTRSQMAVLQGLLSHEDAIQGKRLAVATKEDSSAMKTIAVMTMLFLPGTFFAALFAMPLLKWDGSQVIQNRFWVYWAFTLPATALVFLVWKVLTSWSWLCDWYLQKIKKL</sequence>
<evidence type="ECO:0008006" key="4">
    <source>
        <dbReference type="Google" id="ProtNLM"/>
    </source>
</evidence>
<organism evidence="2 3">
    <name type="scientific">Clohesyomyces aquaticus</name>
    <dbReference type="NCBI Taxonomy" id="1231657"/>
    <lineage>
        <taxon>Eukaryota</taxon>
        <taxon>Fungi</taxon>
        <taxon>Dikarya</taxon>
        <taxon>Ascomycota</taxon>
        <taxon>Pezizomycotina</taxon>
        <taxon>Dothideomycetes</taxon>
        <taxon>Pleosporomycetidae</taxon>
        <taxon>Pleosporales</taxon>
        <taxon>Lindgomycetaceae</taxon>
        <taxon>Clohesyomyces</taxon>
    </lineage>
</organism>
<evidence type="ECO:0000256" key="1">
    <source>
        <dbReference type="SAM" id="Phobius"/>
    </source>
</evidence>
<comment type="caution">
    <text evidence="2">The sequence shown here is derived from an EMBL/GenBank/DDBJ whole genome shotgun (WGS) entry which is preliminary data.</text>
</comment>
<accession>A0A1Y1YKR8</accession>
<gene>
    <name evidence="2" type="ORF">BCR34DRAFT_548229</name>
</gene>
<keyword evidence="3" id="KW-1185">Reference proteome</keyword>
<dbReference type="OrthoDB" id="3693351at2759"/>
<feature type="transmembrane region" description="Helical" evidence="1">
    <location>
        <begin position="349"/>
        <end position="371"/>
    </location>
</feature>
<protein>
    <recommendedName>
        <fullName evidence="4">Cora-like Mg2+ transporter protein-domain-containing protein</fullName>
    </recommendedName>
</protein>
<dbReference type="Gene3D" id="1.20.58.340">
    <property type="entry name" value="Magnesium transport protein CorA, transmembrane region"/>
    <property type="match status" value="1"/>
</dbReference>